<proteinExistence type="predicted"/>
<sequence>MKVSVQTCENPAEQMLLLLHRVIPGWKFR</sequence>
<dbReference type="AlphaFoldDB" id="A0A239HIG4"/>
<dbReference type="EMBL" id="FZOU01000002">
    <property type="protein sequence ID" value="SNS81100.1"/>
    <property type="molecule type" value="Genomic_DNA"/>
</dbReference>
<gene>
    <name evidence="1" type="ORF">SAMN05421770_102413</name>
</gene>
<evidence type="ECO:0000313" key="1">
    <source>
        <dbReference type="EMBL" id="SNS81100.1"/>
    </source>
</evidence>
<name>A0A239HIG4_9BACT</name>
<organism evidence="1 2">
    <name type="scientific">Granulicella rosea</name>
    <dbReference type="NCBI Taxonomy" id="474952"/>
    <lineage>
        <taxon>Bacteria</taxon>
        <taxon>Pseudomonadati</taxon>
        <taxon>Acidobacteriota</taxon>
        <taxon>Terriglobia</taxon>
        <taxon>Terriglobales</taxon>
        <taxon>Acidobacteriaceae</taxon>
        <taxon>Granulicella</taxon>
    </lineage>
</organism>
<accession>A0A239HIG4</accession>
<keyword evidence="2" id="KW-1185">Reference proteome</keyword>
<dbReference type="Proteomes" id="UP000198356">
    <property type="component" value="Unassembled WGS sequence"/>
</dbReference>
<protein>
    <submittedName>
        <fullName evidence="1">Uncharacterized protein</fullName>
    </submittedName>
</protein>
<reference evidence="1 2" key="1">
    <citation type="submission" date="2017-06" db="EMBL/GenBank/DDBJ databases">
        <authorList>
            <person name="Kim H.J."/>
            <person name="Triplett B.A."/>
        </authorList>
    </citation>
    <scope>NUCLEOTIDE SEQUENCE [LARGE SCALE GENOMIC DNA]</scope>
    <source>
        <strain evidence="1 2">DSM 18704</strain>
    </source>
</reference>
<evidence type="ECO:0000313" key="2">
    <source>
        <dbReference type="Proteomes" id="UP000198356"/>
    </source>
</evidence>